<feature type="signal peptide" evidence="1">
    <location>
        <begin position="1"/>
        <end position="36"/>
    </location>
</feature>
<feature type="domain" description="DUF6351" evidence="2">
    <location>
        <begin position="53"/>
        <end position="705"/>
    </location>
</feature>
<organism evidence="3 4">
    <name type="scientific">Streptacidiphilus alkalitolerans</name>
    <dbReference type="NCBI Taxonomy" id="3342712"/>
    <lineage>
        <taxon>Bacteria</taxon>
        <taxon>Bacillati</taxon>
        <taxon>Actinomycetota</taxon>
        <taxon>Actinomycetes</taxon>
        <taxon>Kitasatosporales</taxon>
        <taxon>Streptomycetaceae</taxon>
        <taxon>Streptacidiphilus</taxon>
    </lineage>
</organism>
<accession>A0ABV6WZB7</accession>
<evidence type="ECO:0000313" key="3">
    <source>
        <dbReference type="EMBL" id="MFC1431365.1"/>
    </source>
</evidence>
<feature type="chain" id="PRO_5046791026" evidence="1">
    <location>
        <begin position="37"/>
        <end position="731"/>
    </location>
</feature>
<evidence type="ECO:0000259" key="2">
    <source>
        <dbReference type="Pfam" id="PF19878"/>
    </source>
</evidence>
<sequence>MPQTPRHRPGARTTAALLAAVAAAATLTLSAPHASAAARGAAALSVTTPANPHPQLISGNETLIKVAGRTADLRRVRITENGRDITSAFARQPDGSLLGLATALHPGTGIVTATAGRRLSASVRIKDHSINGPVFSGPRQEPYYCETTAFGLAAAARPTCSAPTVTSYQYKDSAGAFKPLPSPSQHPADLANATVGGRTVPYIVSVQTGVIDRAVYQIAALYDGSAPSPLHRDTSWNSKLVYTFGGGCNGGYHQGNLTGGVLNDLMLSQGYAVASSTLNVLDQNCDIPLSAEAAMMVKEHFVDTYGPPRFTIGWGASGGGIQQYGIADSYPGILDGIIPGISFPDPLSVADTVTDCGLLQSFFAGPAAASFTAAQRQAVTGFGNAGSCASWQAAFGNRLTPTGSCNQQVLAPDNAIPTAAQWSTANPRGVRCSMLQQMANQLGTDPATGFANSPLDNTGVQYGLQALDDHRITPAQFLALNKAIGGYDYLGRPTTARTAASPKALTAAYRDDLVNSASLGLLATAVIDQREDLDQAGFTNDIHTTQWSYAIQARLIQARGTAANQVIIENEPTASQAAAANAYELQAMDQWLTNVRADHSHRSTAAKVADDKPAHLASGCYLTTGNRINSPLTDPATGPCATLYPVHSSPRQVAGEPLAENVLTCTLRPLDPRHYPSFTRAQEAELKTVFPTGACDYHLPGAGQTRPLGTWLDYGDGTPGTAGHAPAVSSR</sequence>
<evidence type="ECO:0000313" key="4">
    <source>
        <dbReference type="Proteomes" id="UP001592530"/>
    </source>
</evidence>
<reference evidence="3 4" key="1">
    <citation type="submission" date="2024-09" db="EMBL/GenBank/DDBJ databases">
        <authorList>
            <person name="Lee S.D."/>
        </authorList>
    </citation>
    <scope>NUCLEOTIDE SEQUENCE [LARGE SCALE GENOMIC DNA]</scope>
    <source>
        <strain evidence="3 4">N1-3</strain>
    </source>
</reference>
<gene>
    <name evidence="3" type="ORF">ACEZDB_11990</name>
</gene>
<name>A0ABV6WZB7_9ACTN</name>
<dbReference type="EMBL" id="JBHEZY010000004">
    <property type="protein sequence ID" value="MFC1431365.1"/>
    <property type="molecule type" value="Genomic_DNA"/>
</dbReference>
<evidence type="ECO:0000256" key="1">
    <source>
        <dbReference type="SAM" id="SignalP"/>
    </source>
</evidence>
<dbReference type="Pfam" id="PF19878">
    <property type="entry name" value="DUF6351"/>
    <property type="match status" value="1"/>
</dbReference>
<proteinExistence type="predicted"/>
<keyword evidence="1" id="KW-0732">Signal</keyword>
<dbReference type="Proteomes" id="UP001592530">
    <property type="component" value="Unassembled WGS sequence"/>
</dbReference>
<comment type="caution">
    <text evidence="3">The sequence shown here is derived from an EMBL/GenBank/DDBJ whole genome shotgun (WGS) entry which is preliminary data.</text>
</comment>
<dbReference type="RefSeq" id="WP_380551815.1">
    <property type="nucleotide sequence ID" value="NZ_JBHEZY010000004.1"/>
</dbReference>
<protein>
    <submittedName>
        <fullName evidence="3">DUF6351 family protein</fullName>
    </submittedName>
</protein>
<dbReference type="InterPro" id="IPR045556">
    <property type="entry name" value="DUF6351"/>
</dbReference>